<name>A0A4Y7JUA6_PAPSO</name>
<reference evidence="1 2" key="1">
    <citation type="journal article" date="2018" name="Science">
        <title>The opium poppy genome and morphinan production.</title>
        <authorList>
            <person name="Guo L."/>
            <person name="Winzer T."/>
            <person name="Yang X."/>
            <person name="Li Y."/>
            <person name="Ning Z."/>
            <person name="He Z."/>
            <person name="Teodor R."/>
            <person name="Lu Y."/>
            <person name="Bowser T.A."/>
            <person name="Graham I.A."/>
            <person name="Ye K."/>
        </authorList>
    </citation>
    <scope>NUCLEOTIDE SEQUENCE [LARGE SCALE GENOMIC DNA]</scope>
    <source>
        <strain evidence="2">cv. HN1</strain>
        <tissue evidence="1">Leaves</tissue>
    </source>
</reference>
<dbReference type="STRING" id="3469.A0A4Y7JUA6"/>
<evidence type="ECO:0000313" key="1">
    <source>
        <dbReference type="EMBL" id="RZC64664.1"/>
    </source>
</evidence>
<dbReference type="Gramene" id="RZC64664">
    <property type="protein sequence ID" value="RZC64664"/>
    <property type="gene ID" value="C5167_008356"/>
</dbReference>
<protein>
    <submittedName>
        <fullName evidence="1">Uncharacterized protein</fullName>
    </submittedName>
</protein>
<keyword evidence="2" id="KW-1185">Reference proteome</keyword>
<organism evidence="1 2">
    <name type="scientific">Papaver somniferum</name>
    <name type="common">Opium poppy</name>
    <dbReference type="NCBI Taxonomy" id="3469"/>
    <lineage>
        <taxon>Eukaryota</taxon>
        <taxon>Viridiplantae</taxon>
        <taxon>Streptophyta</taxon>
        <taxon>Embryophyta</taxon>
        <taxon>Tracheophyta</taxon>
        <taxon>Spermatophyta</taxon>
        <taxon>Magnoliopsida</taxon>
        <taxon>Ranunculales</taxon>
        <taxon>Papaveraceae</taxon>
        <taxon>Papaveroideae</taxon>
        <taxon>Papaver</taxon>
    </lineage>
</organism>
<sequence>MEADEGDDYIHLSDHGIFRDPRSLLIPNMNSIRGLWHKILTYGTVAEALAKSKKADSAAQISDDKENYNCLKRASRMAAIKDLQTPHNLPFAPLLIKDPQEYFDLMH</sequence>
<proteinExistence type="predicted"/>
<accession>A0A4Y7JUA6</accession>
<gene>
    <name evidence="1" type="ORF">C5167_008356</name>
</gene>
<dbReference type="EMBL" id="CM010720">
    <property type="protein sequence ID" value="RZC64664.1"/>
    <property type="molecule type" value="Genomic_DNA"/>
</dbReference>
<evidence type="ECO:0000313" key="2">
    <source>
        <dbReference type="Proteomes" id="UP000316621"/>
    </source>
</evidence>
<dbReference type="Proteomes" id="UP000316621">
    <property type="component" value="Chromosome 6"/>
</dbReference>
<dbReference type="AlphaFoldDB" id="A0A4Y7JUA6"/>